<comment type="function">
    <text evidence="1">Plays a role in nonsense-mediated mRNA decay.</text>
</comment>
<dbReference type="InterPro" id="IPR011990">
    <property type="entry name" value="TPR-like_helical_dom_sf"/>
</dbReference>
<organism evidence="5 6">
    <name type="scientific">Diatrype stigma</name>
    <dbReference type="NCBI Taxonomy" id="117547"/>
    <lineage>
        <taxon>Eukaryota</taxon>
        <taxon>Fungi</taxon>
        <taxon>Dikarya</taxon>
        <taxon>Ascomycota</taxon>
        <taxon>Pezizomycotina</taxon>
        <taxon>Sordariomycetes</taxon>
        <taxon>Xylariomycetidae</taxon>
        <taxon>Xylariales</taxon>
        <taxon>Diatrypaceae</taxon>
        <taxon>Diatrype</taxon>
    </lineage>
</organism>
<feature type="region of interest" description="Disordered" evidence="2">
    <location>
        <begin position="1019"/>
        <end position="1040"/>
    </location>
</feature>
<dbReference type="InterPro" id="IPR019458">
    <property type="entry name" value="Est1-like_N"/>
</dbReference>
<feature type="region of interest" description="Disordered" evidence="2">
    <location>
        <begin position="664"/>
        <end position="685"/>
    </location>
</feature>
<proteinExistence type="predicted"/>
<keyword evidence="6" id="KW-1185">Reference proteome</keyword>
<dbReference type="Gene3D" id="1.25.40.10">
    <property type="entry name" value="Tetratricopeptide repeat domain"/>
    <property type="match status" value="1"/>
</dbReference>
<dbReference type="GO" id="GO:0005634">
    <property type="term" value="C:nucleus"/>
    <property type="evidence" value="ECO:0007669"/>
    <property type="project" value="UniProtKB-SubCell"/>
</dbReference>
<feature type="region of interest" description="Disordered" evidence="2">
    <location>
        <begin position="849"/>
        <end position="882"/>
    </location>
</feature>
<dbReference type="EMBL" id="JAKJXP020000008">
    <property type="protein sequence ID" value="KAK7756147.1"/>
    <property type="molecule type" value="Genomic_DNA"/>
</dbReference>
<dbReference type="SUPFAM" id="SSF48452">
    <property type="entry name" value="TPR-like"/>
    <property type="match status" value="1"/>
</dbReference>
<evidence type="ECO:0000256" key="1">
    <source>
        <dbReference type="RuleBase" id="RU369098"/>
    </source>
</evidence>
<gene>
    <name evidence="5" type="ORF">SLS62_001739</name>
</gene>
<dbReference type="GO" id="GO:0000184">
    <property type="term" value="P:nuclear-transcribed mRNA catabolic process, nonsense-mediated decay"/>
    <property type="evidence" value="ECO:0007669"/>
    <property type="project" value="UniProtKB-KW"/>
</dbReference>
<dbReference type="Proteomes" id="UP001320420">
    <property type="component" value="Unassembled WGS sequence"/>
</dbReference>
<evidence type="ECO:0000259" key="4">
    <source>
        <dbReference type="Pfam" id="PF10374"/>
    </source>
</evidence>
<evidence type="ECO:0000256" key="2">
    <source>
        <dbReference type="SAM" id="MobiDB-lite"/>
    </source>
</evidence>
<feature type="region of interest" description="Disordered" evidence="2">
    <location>
        <begin position="727"/>
        <end position="828"/>
    </location>
</feature>
<feature type="region of interest" description="Disordered" evidence="2">
    <location>
        <begin position="588"/>
        <end position="635"/>
    </location>
</feature>
<dbReference type="Pfam" id="PF10374">
    <property type="entry name" value="EST1"/>
    <property type="match status" value="1"/>
</dbReference>
<feature type="compositionally biased region" description="Polar residues" evidence="2">
    <location>
        <begin position="849"/>
        <end position="869"/>
    </location>
</feature>
<dbReference type="PANTHER" id="PTHR15696">
    <property type="entry name" value="SMG-7 SUPPRESSOR WITH MORPHOLOGICAL EFFECT ON GENITALIA PROTEIN 7"/>
    <property type="match status" value="1"/>
</dbReference>
<dbReference type="InterPro" id="IPR018834">
    <property type="entry name" value="DNA/RNA-bd_Est1-type"/>
</dbReference>
<comment type="subcellular location">
    <subcellularLocation>
        <location evidence="1">Nucleus</location>
    </subcellularLocation>
</comment>
<dbReference type="AlphaFoldDB" id="A0AAN9UZD0"/>
<dbReference type="InterPro" id="IPR045153">
    <property type="entry name" value="Est1/Ebs1-like"/>
</dbReference>
<feature type="compositionally biased region" description="Basic and acidic residues" evidence="2">
    <location>
        <begin position="619"/>
        <end position="635"/>
    </location>
</feature>
<evidence type="ECO:0000259" key="3">
    <source>
        <dbReference type="Pfam" id="PF10373"/>
    </source>
</evidence>
<name>A0AAN9UZD0_9PEZI</name>
<feature type="compositionally biased region" description="Polar residues" evidence="2">
    <location>
        <begin position="759"/>
        <end position="786"/>
    </location>
</feature>
<keyword evidence="1" id="KW-0866">Nonsense-mediated mRNA decay</keyword>
<feature type="compositionally biased region" description="Low complexity" evidence="2">
    <location>
        <begin position="596"/>
        <end position="606"/>
    </location>
</feature>
<feature type="compositionally biased region" description="Polar residues" evidence="2">
    <location>
        <begin position="667"/>
        <end position="685"/>
    </location>
</feature>
<accession>A0AAN9UZD0</accession>
<keyword evidence="1" id="KW-0539">Nucleus</keyword>
<evidence type="ECO:0000313" key="5">
    <source>
        <dbReference type="EMBL" id="KAK7756147.1"/>
    </source>
</evidence>
<dbReference type="Pfam" id="PF10373">
    <property type="entry name" value="EST1_DNA_bind"/>
    <property type="match status" value="1"/>
</dbReference>
<evidence type="ECO:0000313" key="6">
    <source>
        <dbReference type="Proteomes" id="UP001320420"/>
    </source>
</evidence>
<sequence length="1063" mass="118469">MESQSPREIARVSFSDALKHRKEIVEKVKILEKERGNVNYTSRFEEVEQILSQMRLACMQAIFHDFEYADSKKTENILWTAHTYLNTEYRNIVGRLVAQNQVVQKRKLEKLYRDFLKTSQSFYRAYIQRLSGRFYIAELRRAAEGLELEPTETPLRDTSLPQPLHGMLVKSCHSSLNHLGDLSRYRCQTTEKISKTAFETALAYYCVATMVDPNDGAAHHQTAVLYRLVPQHLHAVYHFYRSICIEKPYQLGLDNLEREFKGIRTPQNSKRFSPKDPSEALIAWFIRLHAYYYEGEPFSQQQELEEEVLHRLELALKAEGFIEILIKIVLTNIAAYSVAKNKVAVAWTANASRHCQFVLRFTVRTICVLLRFLKAVFQDDSGHPVEVEAGTGDSPVAFGPVLMKLLPLTRLYVAWMYSLRADLIEYRMYLEFYITEVYKLLTDILTSLNALIAPTASTIQSQYLLLEDTEAIGLKPLNDEDLPLFLQTELVEGTDPPKRHRTHKPYRQTRGRQFKPHTEAIWRIRDIVCCGALLASSPDFPLTFVSGIQNGREAEIWTYVDENTPRGYVDQTGIDRLLSKLNLGDSKPCLEADTPQQQSTSAQAAQESEDLTRVAPDALDSKPEDDNRQIEKGKCLDETTRYPVFDSDLSGDREMVDMVDKLLGSADESQPDSSRSKTETSYGMNSSTANEIFAQVGQVGQVGSSPAQPSPIAKSIPSLPWDYFYSPTPHRPTSGGQDLLTTDDFYKPRTTPAPFENFGSPQLMQNGPSRQGQGRNPSRRNLSQGEGHSRTSSFGATTTTKTKLSHKISSQDGVAKSDGSDPAAATRKAAHESLASALYAQFGTARSNGQGTFQVSSPVSRELSTSRTSLAMAGSSPGNVRSPASYIERPGSQLLNSASGPPREKLVDQQSPLGPFSQFADQFLDAGSPSRNAFGIVQPASAVWEAPGLATTSGQNYTSWLGQQGPTASRSSLAFSHPSGLYMGTPGGVHNQAAPPYHVACNGNFYDATTAFGRVPGYNNREDPTHFRNRLQETPGELDESYDRQILAAALLDHEGKPRSKAK</sequence>
<comment type="caution">
    <text evidence="5">The sequence shown here is derived from an EMBL/GenBank/DDBJ whole genome shotgun (WGS) entry which is preliminary data.</text>
</comment>
<dbReference type="PANTHER" id="PTHR15696:SF36">
    <property type="entry name" value="NONSENSE-MEDIATED MRNA DECAY FACTOR"/>
    <property type="match status" value="1"/>
</dbReference>
<protein>
    <recommendedName>
        <fullName evidence="1">Nonsense-mediated mRNA decay factor</fullName>
    </recommendedName>
</protein>
<reference evidence="5 6" key="1">
    <citation type="submission" date="2024-02" db="EMBL/GenBank/DDBJ databases">
        <title>De novo assembly and annotation of 12 fungi associated with fruit tree decline syndrome in Ontario, Canada.</title>
        <authorList>
            <person name="Sulman M."/>
            <person name="Ellouze W."/>
            <person name="Ilyukhin E."/>
        </authorList>
    </citation>
    <scope>NUCLEOTIDE SEQUENCE [LARGE SCALE GENOMIC DNA]</scope>
    <source>
        <strain evidence="5 6">M11/M66-122</strain>
    </source>
</reference>
<feature type="domain" description="DNA/RNA-binding" evidence="3">
    <location>
        <begin position="201"/>
        <end position="479"/>
    </location>
</feature>
<feature type="compositionally biased region" description="Low complexity" evidence="2">
    <location>
        <begin position="790"/>
        <end position="810"/>
    </location>
</feature>
<feature type="domain" description="Telomerase activating protein Est1-like N-terminal" evidence="4">
    <location>
        <begin position="73"/>
        <end position="188"/>
    </location>
</feature>